<reference evidence="2" key="2">
    <citation type="submission" date="2023-05" db="EMBL/GenBank/DDBJ databases">
        <authorList>
            <consortium name="Lawrence Berkeley National Laboratory"/>
            <person name="Steindorff A."/>
            <person name="Hensen N."/>
            <person name="Bonometti L."/>
            <person name="Westerberg I."/>
            <person name="Brannstrom I.O."/>
            <person name="Guillou S."/>
            <person name="Cros-Aarteil S."/>
            <person name="Calhoun S."/>
            <person name="Haridas S."/>
            <person name="Kuo A."/>
            <person name="Mondo S."/>
            <person name="Pangilinan J."/>
            <person name="Riley R."/>
            <person name="Labutti K."/>
            <person name="Andreopoulos B."/>
            <person name="Lipzen A."/>
            <person name="Chen C."/>
            <person name="Yanf M."/>
            <person name="Daum C."/>
            <person name="Ng V."/>
            <person name="Clum A."/>
            <person name="Ohm R."/>
            <person name="Martin F."/>
            <person name="Silar P."/>
            <person name="Natvig D."/>
            <person name="Lalanne C."/>
            <person name="Gautier V."/>
            <person name="Ament-Velasquez S.L."/>
            <person name="Kruys A."/>
            <person name="Hutchinson M.I."/>
            <person name="Powell A.J."/>
            <person name="Barry K."/>
            <person name="Miller A.N."/>
            <person name="Grigoriev I.V."/>
            <person name="Debuchy R."/>
            <person name="Gladieux P."/>
            <person name="Thoren M.H."/>
            <person name="Johannesson H."/>
        </authorList>
    </citation>
    <scope>NUCLEOTIDE SEQUENCE</scope>
    <source>
        <strain evidence="2">CBS 315.58</strain>
    </source>
</reference>
<dbReference type="Proteomes" id="UP001303160">
    <property type="component" value="Unassembled WGS sequence"/>
</dbReference>
<evidence type="ECO:0000313" key="2">
    <source>
        <dbReference type="EMBL" id="KAK4203747.1"/>
    </source>
</evidence>
<evidence type="ECO:0000256" key="1">
    <source>
        <dbReference type="SAM" id="MobiDB-lite"/>
    </source>
</evidence>
<keyword evidence="3" id="KW-1185">Reference proteome</keyword>
<feature type="region of interest" description="Disordered" evidence="1">
    <location>
        <begin position="1"/>
        <end position="25"/>
    </location>
</feature>
<organism evidence="2 3">
    <name type="scientific">Triangularia verruculosa</name>
    <dbReference type="NCBI Taxonomy" id="2587418"/>
    <lineage>
        <taxon>Eukaryota</taxon>
        <taxon>Fungi</taxon>
        <taxon>Dikarya</taxon>
        <taxon>Ascomycota</taxon>
        <taxon>Pezizomycotina</taxon>
        <taxon>Sordariomycetes</taxon>
        <taxon>Sordariomycetidae</taxon>
        <taxon>Sordariales</taxon>
        <taxon>Podosporaceae</taxon>
        <taxon>Triangularia</taxon>
    </lineage>
</organism>
<dbReference type="AlphaFoldDB" id="A0AAN6XSG1"/>
<proteinExistence type="predicted"/>
<accession>A0AAN6XSG1</accession>
<sequence length="233" mass="25959">MHLHASSRLQRNVVSSIESGQEGRSRNGVKLLGELTVRSWEVPHTARRQRFAPTMRPDMPIYGHKSMRMGGITGSTRLHCSLWAPGGGPNKDAESIRSQPSDQRQRLFLAMGFLSPAYLHTGVFVLSMEPRPSPKLSPQGAHFHGTYVIRAFGDRRGKVLASHRLSLRRFGCPKFSSDGGMRSMKILGHGATNWYSSESRPLGFLHSGTLWSPDTHFSENCHSHHHACEHGMV</sequence>
<evidence type="ECO:0000313" key="3">
    <source>
        <dbReference type="Proteomes" id="UP001303160"/>
    </source>
</evidence>
<gene>
    <name evidence="2" type="ORF">QBC40DRAFT_293583</name>
</gene>
<feature type="compositionally biased region" description="Polar residues" evidence="1">
    <location>
        <begin position="7"/>
        <end position="19"/>
    </location>
</feature>
<dbReference type="EMBL" id="MU863887">
    <property type="protein sequence ID" value="KAK4203747.1"/>
    <property type="molecule type" value="Genomic_DNA"/>
</dbReference>
<protein>
    <submittedName>
        <fullName evidence="2">Uncharacterized protein</fullName>
    </submittedName>
</protein>
<reference evidence="2" key="1">
    <citation type="journal article" date="2023" name="Mol. Phylogenet. Evol.">
        <title>Genome-scale phylogeny and comparative genomics of the fungal order Sordariales.</title>
        <authorList>
            <person name="Hensen N."/>
            <person name="Bonometti L."/>
            <person name="Westerberg I."/>
            <person name="Brannstrom I.O."/>
            <person name="Guillou S."/>
            <person name="Cros-Aarteil S."/>
            <person name="Calhoun S."/>
            <person name="Haridas S."/>
            <person name="Kuo A."/>
            <person name="Mondo S."/>
            <person name="Pangilinan J."/>
            <person name="Riley R."/>
            <person name="LaButti K."/>
            <person name="Andreopoulos B."/>
            <person name="Lipzen A."/>
            <person name="Chen C."/>
            <person name="Yan M."/>
            <person name="Daum C."/>
            <person name="Ng V."/>
            <person name="Clum A."/>
            <person name="Steindorff A."/>
            <person name="Ohm R.A."/>
            <person name="Martin F."/>
            <person name="Silar P."/>
            <person name="Natvig D.O."/>
            <person name="Lalanne C."/>
            <person name="Gautier V."/>
            <person name="Ament-Velasquez S.L."/>
            <person name="Kruys A."/>
            <person name="Hutchinson M.I."/>
            <person name="Powell A.J."/>
            <person name="Barry K."/>
            <person name="Miller A.N."/>
            <person name="Grigoriev I.V."/>
            <person name="Debuchy R."/>
            <person name="Gladieux P."/>
            <person name="Hiltunen Thoren M."/>
            <person name="Johannesson H."/>
        </authorList>
    </citation>
    <scope>NUCLEOTIDE SEQUENCE</scope>
    <source>
        <strain evidence="2">CBS 315.58</strain>
    </source>
</reference>
<name>A0AAN6XSG1_9PEZI</name>
<comment type="caution">
    <text evidence="2">The sequence shown here is derived from an EMBL/GenBank/DDBJ whole genome shotgun (WGS) entry which is preliminary data.</text>
</comment>